<dbReference type="Proteomes" id="UP000856143">
    <property type="component" value="Unassembled WGS sequence"/>
</dbReference>
<reference evidence="1" key="1">
    <citation type="journal article" date="2018" name="Genome Biol.">
        <title>SKESA: strategic k-mer extension for scrupulous assemblies.</title>
        <authorList>
            <person name="Souvorov A."/>
            <person name="Agarwala R."/>
            <person name="Lipman D.J."/>
        </authorList>
    </citation>
    <scope>NUCLEOTIDE SEQUENCE</scope>
    <source>
        <strain evidence="1">R404</strain>
    </source>
</reference>
<dbReference type="GO" id="GO:0016740">
    <property type="term" value="F:transferase activity"/>
    <property type="evidence" value="ECO:0007669"/>
    <property type="project" value="UniProtKB-KW"/>
</dbReference>
<evidence type="ECO:0000313" key="2">
    <source>
        <dbReference type="Proteomes" id="UP000856143"/>
    </source>
</evidence>
<gene>
    <name evidence="1" type="ORF">I8Y21_005755</name>
</gene>
<dbReference type="InterPro" id="IPR014942">
    <property type="entry name" value="AbiEii"/>
</dbReference>
<organism evidence="1 2">
    <name type="scientific">Klebsiella oxytoca</name>
    <dbReference type="NCBI Taxonomy" id="571"/>
    <lineage>
        <taxon>Bacteria</taxon>
        <taxon>Pseudomonadati</taxon>
        <taxon>Pseudomonadota</taxon>
        <taxon>Gammaproteobacteria</taxon>
        <taxon>Enterobacterales</taxon>
        <taxon>Enterobacteriaceae</taxon>
        <taxon>Klebsiella/Raoultella group</taxon>
        <taxon>Klebsiella</taxon>
    </lineage>
</organism>
<evidence type="ECO:0000313" key="1">
    <source>
        <dbReference type="EMBL" id="HAT1684933.1"/>
    </source>
</evidence>
<dbReference type="EMBL" id="DACSEO010000132">
    <property type="protein sequence ID" value="HAT1684933.1"/>
    <property type="molecule type" value="Genomic_DNA"/>
</dbReference>
<accession>A0AAN5RGL8</accession>
<proteinExistence type="predicted"/>
<keyword evidence="1" id="KW-0808">Transferase</keyword>
<comment type="caution">
    <text evidence="1">The sequence shown here is derived from an EMBL/GenBank/DDBJ whole genome shotgun (WGS) entry which is preliminary data.</text>
</comment>
<dbReference type="Pfam" id="PF08843">
    <property type="entry name" value="AbiEii"/>
    <property type="match status" value="1"/>
</dbReference>
<reference evidence="1" key="2">
    <citation type="submission" date="2020-11" db="EMBL/GenBank/DDBJ databases">
        <authorList>
            <consortium name="NCBI Pathogen Detection Project"/>
        </authorList>
    </citation>
    <scope>NUCLEOTIDE SEQUENCE</scope>
    <source>
        <strain evidence="1">R404</strain>
    </source>
</reference>
<dbReference type="AlphaFoldDB" id="A0AAN5RGL8"/>
<sequence>MPDLISLFPDVADAMGIESVTIVEKDYYVVELLRLLRDITPETHILVFAGGTALSKAGIALDRMSEDVDIKLVPVADFRQNYGRDRRKKIRRDIVRTITDAVTGSGIFSLDENHRITRNEYRYNEIYSESGTTTFKTRRLNFSRSLTGVKRVPVGYACLQFEPIN</sequence>
<dbReference type="Gene3D" id="3.10.450.620">
    <property type="entry name" value="JHP933, nucleotidyltransferase-like core domain"/>
    <property type="match status" value="1"/>
</dbReference>
<protein>
    <submittedName>
        <fullName evidence="1">Nucleotidyl transferase AbiEii/AbiGii toxin family protein</fullName>
    </submittedName>
</protein>
<name>A0AAN5RGL8_KLEOX</name>